<dbReference type="PANTHER" id="PTHR11647">
    <property type="entry name" value="HYDRANTOINASE/DIHYDROPYRIMIDINASE FAMILY MEMBER"/>
    <property type="match status" value="1"/>
</dbReference>
<feature type="region of interest" description="Disordered" evidence="6">
    <location>
        <begin position="296"/>
        <end position="316"/>
    </location>
</feature>
<dbReference type="InterPro" id="IPR032466">
    <property type="entry name" value="Metal_Hydrolase"/>
</dbReference>
<comment type="caution">
    <text evidence="8">The sequence shown here is derived from an EMBL/GenBank/DDBJ whole genome shotgun (WGS) entry which is preliminary data.</text>
</comment>
<dbReference type="GO" id="GO:0005829">
    <property type="term" value="C:cytosol"/>
    <property type="evidence" value="ECO:0007669"/>
    <property type="project" value="TreeGrafter"/>
</dbReference>
<keyword evidence="9" id="KW-1185">Reference proteome</keyword>
<evidence type="ECO:0000256" key="6">
    <source>
        <dbReference type="SAM" id="MobiDB-lite"/>
    </source>
</evidence>
<dbReference type="EC" id="3.5.2.2" evidence="5"/>
<dbReference type="Gene3D" id="2.30.40.10">
    <property type="entry name" value="Urease, subunit C, domain 1"/>
    <property type="match status" value="1"/>
</dbReference>
<dbReference type="InterPro" id="IPR011059">
    <property type="entry name" value="Metal-dep_hydrolase_composite"/>
</dbReference>
<proteinExistence type="inferred from homology"/>
<dbReference type="EMBL" id="BGZK01000099">
    <property type="protein sequence ID" value="GBP18624.1"/>
    <property type="molecule type" value="Genomic_DNA"/>
</dbReference>
<sequence>MAGFTAKADRGRQRNSLKDKLKYAESTYKVAKMGAKRMCGKKKELQETGEERMNENKRFLDRNRLQLIGSDNCTFSERDKELGKNNFSRIPNGVNGVEDRMTVLWQKAVNTGMMDPCRFVAVTSTTAAKIFNIYPRKGRIEEGADADIVVWDPTLAKTISAATHHHGVDFNIFEGQHVVGGPQYVVVNGRVCVDDGELRVVEGFGRFVKTPVNAPYVYGGERVIEPQPEIHEEYQEMPRSPVTNGTPTDMNLVNKHLEGMVLASGMSTPTGRKMREPGQRDLQNSTFSISKELEGVDTKTSVRVRNPPGGKSSGLW</sequence>
<accession>A0A4C1TXM0</accession>
<gene>
    <name evidence="8" type="primary">dhp-2</name>
    <name evidence="8" type="ORF">EVAR_14394_1</name>
</gene>
<dbReference type="Proteomes" id="UP000299102">
    <property type="component" value="Unassembled WGS sequence"/>
</dbReference>
<dbReference type="PANTHER" id="PTHR11647:SF1">
    <property type="entry name" value="COLLAPSIN RESPONSE MEDIATOR PROTEIN"/>
    <property type="match status" value="1"/>
</dbReference>
<dbReference type="SUPFAM" id="SSF51556">
    <property type="entry name" value="Metallo-dependent hydrolases"/>
    <property type="match status" value="1"/>
</dbReference>
<comment type="cofactor">
    <cofactor evidence="1">
        <name>Zn(2+)</name>
        <dbReference type="ChEBI" id="CHEBI:29105"/>
    </cofactor>
</comment>
<evidence type="ECO:0000259" key="7">
    <source>
        <dbReference type="Pfam" id="PF01979"/>
    </source>
</evidence>
<dbReference type="STRING" id="151549.A0A4C1TXM0"/>
<comment type="similarity">
    <text evidence="2">Belongs to the metallo-dependent hydrolases superfamily. Hydantoinase/dihydropyrimidinase family.</text>
</comment>
<dbReference type="AlphaFoldDB" id="A0A4C1TXM0"/>
<dbReference type="SUPFAM" id="SSF51338">
    <property type="entry name" value="Composite domain of metallo-dependent hydrolases"/>
    <property type="match status" value="1"/>
</dbReference>
<name>A0A4C1TXM0_EUMVA</name>
<dbReference type="Gene3D" id="3.20.20.140">
    <property type="entry name" value="Metal-dependent hydrolases"/>
    <property type="match status" value="1"/>
</dbReference>
<evidence type="ECO:0000313" key="9">
    <source>
        <dbReference type="Proteomes" id="UP000299102"/>
    </source>
</evidence>
<organism evidence="8 9">
    <name type="scientific">Eumeta variegata</name>
    <name type="common">Bagworm moth</name>
    <name type="synonym">Eumeta japonica</name>
    <dbReference type="NCBI Taxonomy" id="151549"/>
    <lineage>
        <taxon>Eukaryota</taxon>
        <taxon>Metazoa</taxon>
        <taxon>Ecdysozoa</taxon>
        <taxon>Arthropoda</taxon>
        <taxon>Hexapoda</taxon>
        <taxon>Insecta</taxon>
        <taxon>Pterygota</taxon>
        <taxon>Neoptera</taxon>
        <taxon>Endopterygota</taxon>
        <taxon>Lepidoptera</taxon>
        <taxon>Glossata</taxon>
        <taxon>Ditrysia</taxon>
        <taxon>Tineoidea</taxon>
        <taxon>Psychidae</taxon>
        <taxon>Oiketicinae</taxon>
        <taxon>Eumeta</taxon>
    </lineage>
</organism>
<dbReference type="InterPro" id="IPR006680">
    <property type="entry name" value="Amidohydro-rel"/>
</dbReference>
<feature type="region of interest" description="Disordered" evidence="6">
    <location>
        <begin position="268"/>
        <end position="287"/>
    </location>
</feature>
<dbReference type="InterPro" id="IPR050378">
    <property type="entry name" value="Metallo-dep_Hydrolases_sf"/>
</dbReference>
<evidence type="ECO:0000313" key="8">
    <source>
        <dbReference type="EMBL" id="GBP18624.1"/>
    </source>
</evidence>
<feature type="domain" description="Amidohydrolase-related" evidence="7">
    <location>
        <begin position="63"/>
        <end position="191"/>
    </location>
</feature>
<evidence type="ECO:0000256" key="3">
    <source>
        <dbReference type="ARBA" id="ARBA00022553"/>
    </source>
</evidence>
<reference evidence="8 9" key="1">
    <citation type="journal article" date="2019" name="Commun. Biol.">
        <title>The bagworm genome reveals a unique fibroin gene that provides high tensile strength.</title>
        <authorList>
            <person name="Kono N."/>
            <person name="Nakamura H."/>
            <person name="Ohtoshi R."/>
            <person name="Tomita M."/>
            <person name="Numata K."/>
            <person name="Arakawa K."/>
        </authorList>
    </citation>
    <scope>NUCLEOTIDE SEQUENCE [LARGE SCALE GENOMIC DNA]</scope>
</reference>
<evidence type="ECO:0000256" key="4">
    <source>
        <dbReference type="ARBA" id="ARBA00036696"/>
    </source>
</evidence>
<protein>
    <recommendedName>
        <fullName evidence="5">dihydropyrimidinase</fullName>
        <ecNumber evidence="5">3.5.2.2</ecNumber>
    </recommendedName>
</protein>
<dbReference type="GO" id="GO:0004157">
    <property type="term" value="F:dihydropyrimidinase activity"/>
    <property type="evidence" value="ECO:0007669"/>
    <property type="project" value="UniProtKB-EC"/>
</dbReference>
<evidence type="ECO:0000256" key="5">
    <source>
        <dbReference type="ARBA" id="ARBA00039113"/>
    </source>
</evidence>
<comment type="catalytic activity">
    <reaction evidence="4">
        <text>5,6-dihydrouracil + H2O = 3-(carbamoylamino)propanoate + H(+)</text>
        <dbReference type="Rhea" id="RHEA:16121"/>
        <dbReference type="ChEBI" id="CHEBI:11892"/>
        <dbReference type="ChEBI" id="CHEBI:15377"/>
        <dbReference type="ChEBI" id="CHEBI:15378"/>
        <dbReference type="ChEBI" id="CHEBI:15901"/>
        <dbReference type="EC" id="3.5.2.2"/>
    </reaction>
</comment>
<dbReference type="FunFam" id="3.20.20.140:FF:000217">
    <property type="entry name" value="Dihydropyrimidinase-related protein 1"/>
    <property type="match status" value="1"/>
</dbReference>
<dbReference type="Pfam" id="PF01979">
    <property type="entry name" value="Amidohydro_1"/>
    <property type="match status" value="1"/>
</dbReference>
<dbReference type="GO" id="GO:0006208">
    <property type="term" value="P:pyrimidine nucleobase catabolic process"/>
    <property type="evidence" value="ECO:0007669"/>
    <property type="project" value="TreeGrafter"/>
</dbReference>
<evidence type="ECO:0000256" key="1">
    <source>
        <dbReference type="ARBA" id="ARBA00001947"/>
    </source>
</evidence>
<dbReference type="OrthoDB" id="10258955at2759"/>
<keyword evidence="3" id="KW-0597">Phosphoprotein</keyword>
<evidence type="ECO:0000256" key="2">
    <source>
        <dbReference type="ARBA" id="ARBA00008829"/>
    </source>
</evidence>